<evidence type="ECO:0000313" key="10">
    <source>
        <dbReference type="Proteomes" id="UP001634394"/>
    </source>
</evidence>
<evidence type="ECO:0000256" key="2">
    <source>
        <dbReference type="ARBA" id="ARBA00004414"/>
    </source>
</evidence>
<keyword evidence="6" id="KW-0853">WD repeat</keyword>
<feature type="compositionally biased region" description="Basic and acidic residues" evidence="7">
    <location>
        <begin position="361"/>
        <end position="370"/>
    </location>
</feature>
<dbReference type="PROSITE" id="PS50294">
    <property type="entry name" value="WD_REPEATS_REGION"/>
    <property type="match status" value="1"/>
</dbReference>
<dbReference type="SUPFAM" id="SSF50978">
    <property type="entry name" value="WD40 repeat-like"/>
    <property type="match status" value="1"/>
</dbReference>
<feature type="repeat" description="WD" evidence="6">
    <location>
        <begin position="650"/>
        <end position="684"/>
    </location>
</feature>
<dbReference type="GO" id="GO:0031901">
    <property type="term" value="C:early endosome membrane"/>
    <property type="evidence" value="ECO:0007669"/>
    <property type="project" value="UniProtKB-SubCell"/>
</dbReference>
<dbReference type="InterPro" id="IPR056327">
    <property type="entry name" value="ARMC9_CTLH-like_dom"/>
</dbReference>
<dbReference type="AlphaFoldDB" id="A0ABD3VU61"/>
<evidence type="ECO:0000256" key="1">
    <source>
        <dbReference type="ARBA" id="ARBA00004220"/>
    </source>
</evidence>
<dbReference type="SMART" id="SM00320">
    <property type="entry name" value="WD40"/>
    <property type="match status" value="4"/>
</dbReference>
<feature type="domain" description="ARMC9 CTLH-like" evidence="8">
    <location>
        <begin position="47"/>
        <end position="168"/>
    </location>
</feature>
<feature type="region of interest" description="Disordered" evidence="7">
    <location>
        <begin position="202"/>
        <end position="225"/>
    </location>
</feature>
<dbReference type="InterPro" id="IPR006594">
    <property type="entry name" value="LisH"/>
</dbReference>
<reference evidence="9 10" key="1">
    <citation type="submission" date="2024-11" db="EMBL/GenBank/DDBJ databases">
        <title>Chromosome-level genome assembly of the freshwater bivalve Anodonta woodiana.</title>
        <authorList>
            <person name="Chen X."/>
        </authorList>
    </citation>
    <scope>NUCLEOTIDE SEQUENCE [LARGE SCALE GENOMIC DNA]</scope>
    <source>
        <strain evidence="9">MN2024</strain>
        <tissue evidence="9">Gills</tissue>
    </source>
</reference>
<dbReference type="Proteomes" id="UP001634394">
    <property type="component" value="Unassembled WGS sequence"/>
</dbReference>
<evidence type="ECO:0000256" key="7">
    <source>
        <dbReference type="SAM" id="MobiDB-lite"/>
    </source>
</evidence>
<evidence type="ECO:0000256" key="3">
    <source>
        <dbReference type="ARBA" id="ARBA00006128"/>
    </source>
</evidence>
<dbReference type="EMBL" id="JBJQND010000010">
    <property type="protein sequence ID" value="KAL3865137.1"/>
    <property type="molecule type" value="Genomic_DNA"/>
</dbReference>
<feature type="region of interest" description="Disordered" evidence="7">
    <location>
        <begin position="357"/>
        <end position="382"/>
    </location>
</feature>
<evidence type="ECO:0000256" key="5">
    <source>
        <dbReference type="ARBA" id="ARBA00022753"/>
    </source>
</evidence>
<dbReference type="GO" id="GO:0031902">
    <property type="term" value="C:late endosome membrane"/>
    <property type="evidence" value="ECO:0007669"/>
    <property type="project" value="UniProtKB-SubCell"/>
</dbReference>
<feature type="region of interest" description="Disordered" evidence="7">
    <location>
        <begin position="248"/>
        <end position="291"/>
    </location>
</feature>
<feature type="compositionally biased region" description="Low complexity" evidence="7">
    <location>
        <begin position="279"/>
        <end position="291"/>
    </location>
</feature>
<organism evidence="9 10">
    <name type="scientific">Sinanodonta woodiana</name>
    <name type="common">Chinese pond mussel</name>
    <name type="synonym">Anodonta woodiana</name>
    <dbReference type="NCBI Taxonomy" id="1069815"/>
    <lineage>
        <taxon>Eukaryota</taxon>
        <taxon>Metazoa</taxon>
        <taxon>Spiralia</taxon>
        <taxon>Lophotrochozoa</taxon>
        <taxon>Mollusca</taxon>
        <taxon>Bivalvia</taxon>
        <taxon>Autobranchia</taxon>
        <taxon>Heteroconchia</taxon>
        <taxon>Palaeoheterodonta</taxon>
        <taxon>Unionida</taxon>
        <taxon>Unionoidea</taxon>
        <taxon>Unionidae</taxon>
        <taxon>Unioninae</taxon>
        <taxon>Sinanodonta</taxon>
    </lineage>
</organism>
<dbReference type="InterPro" id="IPR001680">
    <property type="entry name" value="WD40_rpt"/>
</dbReference>
<comment type="similarity">
    <text evidence="3">Belongs to the WD repeat WDR91 family.</text>
</comment>
<dbReference type="Gene3D" id="2.130.10.10">
    <property type="entry name" value="YVTN repeat-like/Quinoprotein amine dehydrogenase"/>
    <property type="match status" value="3"/>
</dbReference>
<comment type="caution">
    <text evidence="9">The sequence shown here is derived from an EMBL/GenBank/DDBJ whole genome shotgun (WGS) entry which is preliminary data.</text>
</comment>
<proteinExistence type="inferred from homology"/>
<dbReference type="Pfam" id="PF00400">
    <property type="entry name" value="WD40"/>
    <property type="match status" value="3"/>
</dbReference>
<evidence type="ECO:0000259" key="8">
    <source>
        <dbReference type="Pfam" id="PF23138"/>
    </source>
</evidence>
<dbReference type="PANTHER" id="PTHR13083:SF3">
    <property type="entry name" value="WD REPEAT-CONTAINING PROTEIN 91"/>
    <property type="match status" value="1"/>
</dbReference>
<sequence>MAAATSRVDDMIKDYLVFRGLSSTLKVLENELKNEREKSFRVDKVTEQIQHYIGSFDLASLRDYWNFLNHRLFSRLEQRFSSSIRKLEVGLLKFYLVYAAQSNKQDKIIEFFDKMTETLQTQSEFKEWFAFPFVHNREENSHFSMYFSRQWQDTFLLSLHNFLSVVLQAMHILFAEISLLNFEHDYRRQKMLQEENELLKKQLRSAGSSQKQEQDSTSEVKQTTANIERVSNTTVLAYDFSALGEDTALPEKKPRSPRRFPFPSVIGSNTTKKKEEPAKPNSSPSPKQKSNKISMKMLKKSKPVLIQPQPAEPAGVASSVPVYKTSTQIPESSVTNLRLKKNLEFGIQRKELLRFTSETLGGKEPEKKGSETGPNTRSQSVEHSKLCAMTEVQEHVGDSSFSCKINKSQSLPFESADEYPVSDTKLEPDSSDSTFNYIKSLTTTTAVEANIAQDQPTELESFPPVNFVDVEKDIQQMSTSSAVSEKSDDVHLPVQEKEVPFILLSQEEYTEHRSSVSYCRFSNSGQHVASVDVDGVVKVWTWSPQPVTAATVMSKSAFLSLEWANKSDRWVSLIILHLHNFQRKILCLCANPNSHTFVCSSTVNNRTRTGSLGGDIGPVLGSKVGRLTVWDLKSMKIDRQLSFEPGPVAVNCCSFNHNGQLLLTGAADGVIRLFDMHQSKCISQWQAHAGEVRGVQFSTDETSCYSMGMEDKFCEWNMNHLGRKIQDLNIHSGAVPQFLMSEPIGNKEIPRGKLFAFDTEGQYLLTCDETKGVIYKVQDKMRGVSKVMELKGHRSAVTTVDLSAYLDTKVALTGSMDGKIRISTLLSH</sequence>
<comment type="subcellular location">
    <subcellularLocation>
        <location evidence="1">Early endosome membrane</location>
        <topology evidence="1">Peripheral membrane protein</topology>
    </subcellularLocation>
    <subcellularLocation>
        <location evidence="2">Late endosome membrane</location>
    </subcellularLocation>
</comment>
<protein>
    <recommendedName>
        <fullName evidence="4">WD repeat-containing protein 91</fullName>
    </recommendedName>
</protein>
<dbReference type="Pfam" id="PF23138">
    <property type="entry name" value="CTLH_Armc9"/>
    <property type="match status" value="1"/>
</dbReference>
<accession>A0ABD3VU61</accession>
<name>A0ABD3VU61_SINWO</name>
<dbReference type="InterPro" id="IPR015943">
    <property type="entry name" value="WD40/YVTN_repeat-like_dom_sf"/>
</dbReference>
<dbReference type="InterPro" id="IPR036322">
    <property type="entry name" value="WD40_repeat_dom_sf"/>
</dbReference>
<evidence type="ECO:0000313" key="9">
    <source>
        <dbReference type="EMBL" id="KAL3865137.1"/>
    </source>
</evidence>
<dbReference type="PROSITE" id="PS50082">
    <property type="entry name" value="WD_REPEATS_2"/>
    <property type="match status" value="2"/>
</dbReference>
<dbReference type="InterPro" id="IPR039724">
    <property type="entry name" value="WDR91"/>
</dbReference>
<evidence type="ECO:0000256" key="4">
    <source>
        <dbReference type="ARBA" id="ARBA00021116"/>
    </source>
</evidence>
<feature type="compositionally biased region" description="Polar residues" evidence="7">
    <location>
        <begin position="205"/>
        <end position="225"/>
    </location>
</feature>
<gene>
    <name evidence="9" type="ORF">ACJMK2_006758</name>
</gene>
<keyword evidence="5" id="KW-0967">Endosome</keyword>
<evidence type="ECO:0000256" key="6">
    <source>
        <dbReference type="PROSITE-ProRule" id="PRU00221"/>
    </source>
</evidence>
<dbReference type="PANTHER" id="PTHR13083">
    <property type="entry name" value="WD REPEAT-CONTAINING PROTEIN 91"/>
    <property type="match status" value="1"/>
</dbReference>
<feature type="repeat" description="WD" evidence="6">
    <location>
        <begin position="509"/>
        <end position="540"/>
    </location>
</feature>
<dbReference type="PROSITE" id="PS50896">
    <property type="entry name" value="LISH"/>
    <property type="match status" value="1"/>
</dbReference>
<keyword evidence="10" id="KW-1185">Reference proteome</keyword>